<evidence type="ECO:0000256" key="13">
    <source>
        <dbReference type="ARBA" id="ARBA00023075"/>
    </source>
</evidence>
<dbReference type="Gene3D" id="1.20.810.10">
    <property type="entry name" value="Cytochrome Bc1 Complex, Chain C"/>
    <property type="match status" value="1"/>
</dbReference>
<dbReference type="InterPro" id="IPR016174">
    <property type="entry name" value="Di-haem_cyt_TM"/>
</dbReference>
<feature type="transmembrane region" description="Helical" evidence="18">
    <location>
        <begin position="273"/>
        <end position="305"/>
    </location>
</feature>
<feature type="binding site" evidence="16">
    <location>
        <position position="202"/>
    </location>
    <ligand>
        <name>a ubiquinone</name>
        <dbReference type="ChEBI" id="CHEBI:16389"/>
    </ligand>
</feature>
<accession>A0A8H2SMW9</accession>
<dbReference type="SUPFAM" id="SSF81342">
    <property type="entry name" value="Transmembrane di-heme cytochromes"/>
    <property type="match status" value="1"/>
</dbReference>
<dbReference type="InterPro" id="IPR005797">
    <property type="entry name" value="Cyt_b/b6_N"/>
</dbReference>
<name>A0A8H2SMW9_9BIVA</name>
<dbReference type="InterPro" id="IPR048260">
    <property type="entry name" value="Cytochrome_b_C_euk/bac"/>
</dbReference>
<keyword evidence="4 18" id="KW-0813">Transport</keyword>
<feature type="transmembrane region" description="Helical" evidence="18">
    <location>
        <begin position="109"/>
        <end position="134"/>
    </location>
</feature>
<feature type="transmembrane region" description="Helical" evidence="18">
    <location>
        <begin position="352"/>
        <end position="371"/>
    </location>
</feature>
<evidence type="ECO:0000256" key="8">
    <source>
        <dbReference type="ARBA" id="ARBA00022723"/>
    </source>
</evidence>
<evidence type="ECO:0000259" key="20">
    <source>
        <dbReference type="PROSITE" id="PS51003"/>
    </source>
</evidence>
<keyword evidence="14 18" id="KW-0496">Mitochondrion</keyword>
<dbReference type="Pfam" id="PF00032">
    <property type="entry name" value="Cytochrom_B_C"/>
    <property type="match status" value="1"/>
</dbReference>
<evidence type="ECO:0000256" key="4">
    <source>
        <dbReference type="ARBA" id="ARBA00022448"/>
    </source>
</evidence>
<dbReference type="PROSITE" id="PS51002">
    <property type="entry name" value="CYTB_NTER"/>
    <property type="match status" value="1"/>
</dbReference>
<dbReference type="GO" id="GO:0006122">
    <property type="term" value="P:mitochondrial electron transport, ubiquinol to cytochrome c"/>
    <property type="evidence" value="ECO:0007669"/>
    <property type="project" value="TreeGrafter"/>
</dbReference>
<evidence type="ECO:0000256" key="18">
    <source>
        <dbReference type="RuleBase" id="RU362117"/>
    </source>
</evidence>
<dbReference type="PIRSF" id="PIRSF038885">
    <property type="entry name" value="COB"/>
    <property type="match status" value="1"/>
</dbReference>
<dbReference type="SUPFAM" id="SSF81648">
    <property type="entry name" value="a domain/subunit of cytochrome bc1 complex (Ubiquinol-cytochrome c reductase)"/>
    <property type="match status" value="1"/>
</dbReference>
<comment type="cofactor">
    <cofactor evidence="18">
        <name>heme b</name>
        <dbReference type="ChEBI" id="CHEBI:60344"/>
    </cofactor>
    <text evidence="18">Binds 2 heme groups non-covalently.</text>
</comment>
<feature type="binding site" description="axial binding residue" evidence="17">
    <location>
        <position position="84"/>
    </location>
    <ligand>
        <name>heme b</name>
        <dbReference type="ChEBI" id="CHEBI:60344"/>
        <label>b562</label>
    </ligand>
    <ligandPart>
        <name>Fe</name>
        <dbReference type="ChEBI" id="CHEBI:18248"/>
    </ligandPart>
</feature>
<keyword evidence="13" id="KW-0830">Ubiquinone</keyword>
<gene>
    <name evidence="21" type="primary">cob</name>
</gene>
<keyword evidence="15 18" id="KW-0472">Membrane</keyword>
<dbReference type="PANTHER" id="PTHR19271">
    <property type="entry name" value="CYTOCHROME B"/>
    <property type="match status" value="1"/>
</dbReference>
<keyword evidence="8 17" id="KW-0479">Metal-binding</keyword>
<keyword evidence="10 18" id="KW-0249">Electron transport</keyword>
<evidence type="ECO:0000256" key="17">
    <source>
        <dbReference type="PIRSR" id="PIRSR038885-2"/>
    </source>
</evidence>
<evidence type="ECO:0000259" key="19">
    <source>
        <dbReference type="PROSITE" id="PS51002"/>
    </source>
</evidence>
<dbReference type="Pfam" id="PF00033">
    <property type="entry name" value="Cytochrome_B"/>
    <property type="match status" value="1"/>
</dbReference>
<evidence type="ECO:0000256" key="1">
    <source>
        <dbReference type="ARBA" id="ARBA00002566"/>
    </source>
</evidence>
<evidence type="ECO:0000256" key="12">
    <source>
        <dbReference type="ARBA" id="ARBA00023004"/>
    </source>
</evidence>
<dbReference type="InterPro" id="IPR027387">
    <property type="entry name" value="Cytb/b6-like_sf"/>
</dbReference>
<comment type="function">
    <text evidence="1 18">Component of the ubiquinol-cytochrome c reductase complex (complex III or cytochrome b-c1 complex) that is part of the mitochondrial respiratory chain. The b-c1 complex mediates electron transfer from ubiquinol to cytochrome c. Contributes to the generation of a proton gradient across the mitochondrial membrane that is then used for ATP synthesis.</text>
</comment>
<evidence type="ECO:0000256" key="6">
    <source>
        <dbReference type="ARBA" id="ARBA00022660"/>
    </source>
</evidence>
<comment type="similarity">
    <text evidence="18">Belongs to the cytochrome b family.</text>
</comment>
<evidence type="ECO:0000256" key="7">
    <source>
        <dbReference type="ARBA" id="ARBA00022692"/>
    </source>
</evidence>
<feature type="transmembrane region" description="Helical" evidence="18">
    <location>
        <begin position="140"/>
        <end position="167"/>
    </location>
</feature>
<geneLocation type="mitochondrion" evidence="21"/>
<dbReference type="InterPro" id="IPR048259">
    <property type="entry name" value="Cytochrome_b_N_euk/bac"/>
</dbReference>
<dbReference type="GO" id="GO:0008121">
    <property type="term" value="F:quinol-cytochrome-c reductase activity"/>
    <property type="evidence" value="ECO:0007669"/>
    <property type="project" value="InterPro"/>
</dbReference>
<dbReference type="CDD" id="cd00284">
    <property type="entry name" value="Cytochrome_b_N"/>
    <property type="match status" value="1"/>
</dbReference>
<evidence type="ECO:0000313" key="21">
    <source>
        <dbReference type="EMBL" id="QWS05423.1"/>
    </source>
</evidence>
<feature type="domain" description="Cytochrome b/b6 N-terminal region profile" evidence="19">
    <location>
        <begin position="2"/>
        <end position="210"/>
    </location>
</feature>
<sequence length="381" mass="43211">MNYSFRQKNLAVKILSSVVYDLPAPVNLSAMWNFGSLAGTCLGIQILTGLFLVMHYSPDVNLAFFSVSHIIRDVNYGWLIRSCHANGASFFFMCLFFHVGRGIYYQSYYLFHTWMIGVTMLVLTMGIGFLGYVLPWGQMSFWGATVITNLVSAVPYLGGWLVEWIWGGFAVGDATLKRFFMLHFLLPFVLLVMVAVHIMYLHSTGSNNPLGLSSDSEKIPFYPYYMLKDLVGIFWLGGLILFVVLFFPDIFLDPVNFMPADPMRTPTHIQPEWYFLFAYAILRSIPNKLGGVVALAMSLLILYILPFFPMPKLGLGAGFYPICQFSFWMFVGSFVVLTYIGSCDIESPFVEVSIMASVIYFSYFLLSPLIFRLGDSYVYDK</sequence>
<feature type="domain" description="Cytochrome b/b6 C-terminal region profile" evidence="20">
    <location>
        <begin position="211"/>
        <end position="381"/>
    </location>
</feature>
<feature type="binding site" description="axial binding residue" evidence="17">
    <location>
        <position position="197"/>
    </location>
    <ligand>
        <name>heme b</name>
        <dbReference type="ChEBI" id="CHEBI:60344"/>
        <label>b566</label>
    </ligand>
    <ligandPart>
        <name>Fe</name>
        <dbReference type="ChEBI" id="CHEBI:18248"/>
    </ligandPart>
</feature>
<organism evidence="21">
    <name type="scientific">Cultellus attenuatus</name>
    <dbReference type="NCBI Taxonomy" id="444100"/>
    <lineage>
        <taxon>Eukaryota</taxon>
        <taxon>Metazoa</taxon>
        <taxon>Spiralia</taxon>
        <taxon>Lophotrochozoa</taxon>
        <taxon>Mollusca</taxon>
        <taxon>Bivalvia</taxon>
        <taxon>Autobranchia</taxon>
        <taxon>Heteroconchia</taxon>
        <taxon>Euheterodonta</taxon>
        <taxon>Imparidentia</taxon>
        <taxon>Adapedonta</taxon>
        <taxon>Solenoidea</taxon>
        <taxon>Cultellidae</taxon>
        <taxon>Cultellus</taxon>
    </lineage>
</organism>
<keyword evidence="11 18" id="KW-1133">Transmembrane helix</keyword>
<dbReference type="GO" id="GO:0016491">
    <property type="term" value="F:oxidoreductase activity"/>
    <property type="evidence" value="ECO:0007669"/>
    <property type="project" value="UniProtKB-UniRule"/>
</dbReference>
<dbReference type="EMBL" id="MW653805">
    <property type="protein sequence ID" value="QWS05423.1"/>
    <property type="molecule type" value="Genomic_DNA"/>
</dbReference>
<feature type="transmembrane region" description="Helical" evidence="18">
    <location>
        <begin position="76"/>
        <end position="97"/>
    </location>
</feature>
<evidence type="ECO:0000256" key="15">
    <source>
        <dbReference type="ARBA" id="ARBA00023136"/>
    </source>
</evidence>
<feature type="binding site" description="axial binding residue" evidence="17">
    <location>
        <position position="183"/>
    </location>
    <ligand>
        <name>heme b</name>
        <dbReference type="ChEBI" id="CHEBI:60344"/>
        <label>b562</label>
    </ligand>
    <ligandPart>
        <name>Fe</name>
        <dbReference type="ChEBI" id="CHEBI:18248"/>
    </ligandPart>
</feature>
<keyword evidence="9" id="KW-0999">Mitochondrion inner membrane</keyword>
<evidence type="ECO:0000256" key="5">
    <source>
        <dbReference type="ARBA" id="ARBA00022617"/>
    </source>
</evidence>
<protein>
    <recommendedName>
        <fullName evidence="3 18">Cytochrome b</fullName>
    </recommendedName>
</protein>
<dbReference type="InterPro" id="IPR036150">
    <property type="entry name" value="Cyt_b/b6_C_sf"/>
</dbReference>
<feature type="transmembrane region" description="Helical" evidence="18">
    <location>
        <begin position="230"/>
        <end position="252"/>
    </location>
</feature>
<dbReference type="GO" id="GO:0005743">
    <property type="term" value="C:mitochondrial inner membrane"/>
    <property type="evidence" value="ECO:0007669"/>
    <property type="project" value="UniProtKB-SubCell"/>
</dbReference>
<comment type="subcellular location">
    <subcellularLocation>
        <location evidence="2">Mitochondrion inner membrane</location>
        <topology evidence="2">Multi-pass membrane protein</topology>
    </subcellularLocation>
</comment>
<dbReference type="GO" id="GO:0045275">
    <property type="term" value="C:respiratory chain complex III"/>
    <property type="evidence" value="ECO:0007669"/>
    <property type="project" value="InterPro"/>
</dbReference>
<evidence type="ECO:0000256" key="14">
    <source>
        <dbReference type="ARBA" id="ARBA00023128"/>
    </source>
</evidence>
<dbReference type="InterPro" id="IPR005798">
    <property type="entry name" value="Cyt_b/b6_C"/>
</dbReference>
<dbReference type="InterPro" id="IPR030689">
    <property type="entry name" value="Cytochrome_b"/>
</dbReference>
<evidence type="ECO:0000256" key="16">
    <source>
        <dbReference type="PIRSR" id="PIRSR038885-1"/>
    </source>
</evidence>
<reference evidence="21" key="1">
    <citation type="submission" date="2021-02" db="EMBL/GenBank/DDBJ databases">
        <authorList>
            <person name="Li H."/>
            <person name="Yu R."/>
            <person name="Ma P."/>
            <person name="Li C."/>
        </authorList>
    </citation>
    <scope>NUCLEOTIDE SEQUENCE</scope>
</reference>
<keyword evidence="6 18" id="KW-0679">Respiratory chain</keyword>
<evidence type="ECO:0000256" key="11">
    <source>
        <dbReference type="ARBA" id="ARBA00022989"/>
    </source>
</evidence>
<dbReference type="AlphaFoldDB" id="A0A8H2SMW9"/>
<keyword evidence="7 18" id="KW-0812">Transmembrane</keyword>
<dbReference type="GO" id="GO:0046872">
    <property type="term" value="F:metal ion binding"/>
    <property type="evidence" value="ECO:0007669"/>
    <property type="project" value="UniProtKB-UniRule"/>
</dbReference>
<feature type="transmembrane region" description="Helical" evidence="18">
    <location>
        <begin position="37"/>
        <end position="56"/>
    </location>
</feature>
<dbReference type="CDD" id="cd00290">
    <property type="entry name" value="cytochrome_b_C"/>
    <property type="match status" value="1"/>
</dbReference>
<comment type="cofactor">
    <cofactor evidence="17">
        <name>heme</name>
        <dbReference type="ChEBI" id="CHEBI:30413"/>
    </cofactor>
    <text evidence="17">Binds 2 heme groups non-covalently.</text>
</comment>
<evidence type="ECO:0000256" key="2">
    <source>
        <dbReference type="ARBA" id="ARBA00004448"/>
    </source>
</evidence>
<evidence type="ECO:0000256" key="10">
    <source>
        <dbReference type="ARBA" id="ARBA00022982"/>
    </source>
</evidence>
<feature type="binding site" description="axial binding residue" evidence="17">
    <location>
        <position position="98"/>
    </location>
    <ligand>
        <name>heme b</name>
        <dbReference type="ChEBI" id="CHEBI:60344"/>
        <label>b566</label>
    </ligand>
    <ligandPart>
        <name>Fe</name>
        <dbReference type="ChEBI" id="CHEBI:18248"/>
    </ligandPart>
</feature>
<feature type="transmembrane region" description="Helical" evidence="18">
    <location>
        <begin position="317"/>
        <end position="340"/>
    </location>
</feature>
<keyword evidence="12 17" id="KW-0408">Iron</keyword>
<dbReference type="PANTHER" id="PTHR19271:SF16">
    <property type="entry name" value="CYTOCHROME B"/>
    <property type="match status" value="1"/>
</dbReference>
<proteinExistence type="inferred from homology"/>
<dbReference type="PROSITE" id="PS51003">
    <property type="entry name" value="CYTB_CTER"/>
    <property type="match status" value="1"/>
</dbReference>
<evidence type="ECO:0000256" key="3">
    <source>
        <dbReference type="ARBA" id="ARBA00013531"/>
    </source>
</evidence>
<keyword evidence="5 17" id="KW-0349">Heme</keyword>
<feature type="transmembrane region" description="Helical" evidence="18">
    <location>
        <begin position="179"/>
        <end position="200"/>
    </location>
</feature>
<evidence type="ECO:0000256" key="9">
    <source>
        <dbReference type="ARBA" id="ARBA00022792"/>
    </source>
</evidence>